<feature type="chain" id="PRO_5025654375" description="DUF8213 domain-containing protein" evidence="2">
    <location>
        <begin position="20"/>
        <end position="151"/>
    </location>
</feature>
<gene>
    <name evidence="4" type="ORF">CERZMDRAFT_84680</name>
</gene>
<feature type="domain" description="DUF8213" evidence="3">
    <location>
        <begin position="26"/>
        <end position="151"/>
    </location>
</feature>
<evidence type="ECO:0000259" key="3">
    <source>
        <dbReference type="Pfam" id="PF26641"/>
    </source>
</evidence>
<feature type="signal peptide" evidence="2">
    <location>
        <begin position="1"/>
        <end position="19"/>
    </location>
</feature>
<dbReference type="AlphaFoldDB" id="A0A6A6FFZ1"/>
<evidence type="ECO:0000313" key="4">
    <source>
        <dbReference type="EMBL" id="KAF2212311.1"/>
    </source>
</evidence>
<dbReference type="OrthoDB" id="3660917at2759"/>
<dbReference type="EMBL" id="ML992673">
    <property type="protein sequence ID" value="KAF2212311.1"/>
    <property type="molecule type" value="Genomic_DNA"/>
</dbReference>
<accession>A0A6A6FFZ1</accession>
<evidence type="ECO:0000313" key="5">
    <source>
        <dbReference type="Proteomes" id="UP000799539"/>
    </source>
</evidence>
<feature type="region of interest" description="Disordered" evidence="1">
    <location>
        <begin position="128"/>
        <end position="151"/>
    </location>
</feature>
<feature type="compositionally biased region" description="Pro residues" evidence="1">
    <location>
        <begin position="140"/>
        <end position="151"/>
    </location>
</feature>
<dbReference type="InterPro" id="IPR058526">
    <property type="entry name" value="DUF8213"/>
</dbReference>
<dbReference type="Pfam" id="PF26641">
    <property type="entry name" value="DUF8213"/>
    <property type="match status" value="1"/>
</dbReference>
<evidence type="ECO:0000256" key="2">
    <source>
        <dbReference type="SAM" id="SignalP"/>
    </source>
</evidence>
<keyword evidence="2" id="KW-0732">Signal</keyword>
<sequence>MFGTKHLTVLAAVVALASAKPALDKRSVTCLRVGQTATAQWTNAAGQTCTWTGAVGSNFGTNSVNGGDYSCNGRCGAGCTGTAIGNAYTQDCFTHDICSYFENASGGASDPNCGAAFDAAIDDTATGSLRGCGQTNPSNPASPPSNRPSCS</sequence>
<keyword evidence="5" id="KW-1185">Reference proteome</keyword>
<evidence type="ECO:0000256" key="1">
    <source>
        <dbReference type="SAM" id="MobiDB-lite"/>
    </source>
</evidence>
<protein>
    <recommendedName>
        <fullName evidence="3">DUF8213 domain-containing protein</fullName>
    </recommendedName>
</protein>
<organism evidence="4 5">
    <name type="scientific">Cercospora zeae-maydis SCOH1-5</name>
    <dbReference type="NCBI Taxonomy" id="717836"/>
    <lineage>
        <taxon>Eukaryota</taxon>
        <taxon>Fungi</taxon>
        <taxon>Dikarya</taxon>
        <taxon>Ascomycota</taxon>
        <taxon>Pezizomycotina</taxon>
        <taxon>Dothideomycetes</taxon>
        <taxon>Dothideomycetidae</taxon>
        <taxon>Mycosphaerellales</taxon>
        <taxon>Mycosphaerellaceae</taxon>
        <taxon>Cercospora</taxon>
    </lineage>
</organism>
<dbReference type="Proteomes" id="UP000799539">
    <property type="component" value="Unassembled WGS sequence"/>
</dbReference>
<reference evidence="4" key="1">
    <citation type="journal article" date="2020" name="Stud. Mycol.">
        <title>101 Dothideomycetes genomes: a test case for predicting lifestyles and emergence of pathogens.</title>
        <authorList>
            <person name="Haridas S."/>
            <person name="Albert R."/>
            <person name="Binder M."/>
            <person name="Bloem J."/>
            <person name="Labutti K."/>
            <person name="Salamov A."/>
            <person name="Andreopoulos B."/>
            <person name="Baker S."/>
            <person name="Barry K."/>
            <person name="Bills G."/>
            <person name="Bluhm B."/>
            <person name="Cannon C."/>
            <person name="Castanera R."/>
            <person name="Culley D."/>
            <person name="Daum C."/>
            <person name="Ezra D."/>
            <person name="Gonzalez J."/>
            <person name="Henrissat B."/>
            <person name="Kuo A."/>
            <person name="Liang C."/>
            <person name="Lipzen A."/>
            <person name="Lutzoni F."/>
            <person name="Magnuson J."/>
            <person name="Mondo S."/>
            <person name="Nolan M."/>
            <person name="Ohm R."/>
            <person name="Pangilinan J."/>
            <person name="Park H.-J."/>
            <person name="Ramirez L."/>
            <person name="Alfaro M."/>
            <person name="Sun H."/>
            <person name="Tritt A."/>
            <person name="Yoshinaga Y."/>
            <person name="Zwiers L.-H."/>
            <person name="Turgeon B."/>
            <person name="Goodwin S."/>
            <person name="Spatafora J."/>
            <person name="Crous P."/>
            <person name="Grigoriev I."/>
        </authorList>
    </citation>
    <scope>NUCLEOTIDE SEQUENCE</scope>
    <source>
        <strain evidence="4">SCOH1-5</strain>
    </source>
</reference>
<name>A0A6A6FFZ1_9PEZI</name>
<proteinExistence type="predicted"/>